<feature type="transmembrane region" description="Helical" evidence="1">
    <location>
        <begin position="107"/>
        <end position="129"/>
    </location>
</feature>
<reference evidence="2 3" key="1">
    <citation type="submission" date="2021-01" db="EMBL/GenBank/DDBJ databases">
        <title>Whole genome shotgun sequence of Catellatospora chokoriensis NBRC 107358.</title>
        <authorList>
            <person name="Komaki H."/>
            <person name="Tamura T."/>
        </authorList>
    </citation>
    <scope>NUCLEOTIDE SEQUENCE [LARGE SCALE GENOMIC DNA]</scope>
    <source>
        <strain evidence="2 3">NBRC 107358</strain>
    </source>
</reference>
<comment type="caution">
    <text evidence="2">The sequence shown here is derived from an EMBL/GenBank/DDBJ whole genome shotgun (WGS) entry which is preliminary data.</text>
</comment>
<keyword evidence="1" id="KW-1133">Transmembrane helix</keyword>
<evidence type="ECO:0008006" key="4">
    <source>
        <dbReference type="Google" id="ProtNLM"/>
    </source>
</evidence>
<dbReference type="EMBL" id="BONG01000026">
    <property type="protein sequence ID" value="GIF90811.1"/>
    <property type="molecule type" value="Genomic_DNA"/>
</dbReference>
<evidence type="ECO:0000313" key="3">
    <source>
        <dbReference type="Proteomes" id="UP000619293"/>
    </source>
</evidence>
<gene>
    <name evidence="2" type="ORF">Cch02nite_42550</name>
</gene>
<name>A0A8J3K0P4_9ACTN</name>
<feature type="transmembrane region" description="Helical" evidence="1">
    <location>
        <begin position="82"/>
        <end position="100"/>
    </location>
</feature>
<sequence length="224" mass="23861">MSEYVDLYCERLAPGLFGEPLNLFSNLAFLVASGLLLWLLAGQVRPVPFSVWLLPVLLGVVGLASASFHAFATRATSGADSAAIAVFILVAVVSLVHWMWGVRWRWAWLAAPVYLVLSVGIGALAQWLGGERATLGGYLPALVGLALFGLAVRLTTPASVAGFGNLLLAATGVFAASLTLRTADLPLCATAPVGTHFVWHVLNAVVLFLVGYAVLRRWQRTPPR</sequence>
<protein>
    <recommendedName>
        <fullName evidence="4">Ceramidase</fullName>
    </recommendedName>
</protein>
<feature type="transmembrane region" description="Helical" evidence="1">
    <location>
        <begin position="52"/>
        <end position="70"/>
    </location>
</feature>
<feature type="transmembrane region" description="Helical" evidence="1">
    <location>
        <begin position="197"/>
        <end position="215"/>
    </location>
</feature>
<feature type="transmembrane region" description="Helical" evidence="1">
    <location>
        <begin position="20"/>
        <end position="40"/>
    </location>
</feature>
<dbReference type="AlphaFoldDB" id="A0A8J3K0P4"/>
<dbReference type="Proteomes" id="UP000619293">
    <property type="component" value="Unassembled WGS sequence"/>
</dbReference>
<keyword evidence="1" id="KW-0472">Membrane</keyword>
<organism evidence="2 3">
    <name type="scientific">Catellatospora chokoriensis</name>
    <dbReference type="NCBI Taxonomy" id="310353"/>
    <lineage>
        <taxon>Bacteria</taxon>
        <taxon>Bacillati</taxon>
        <taxon>Actinomycetota</taxon>
        <taxon>Actinomycetes</taxon>
        <taxon>Micromonosporales</taxon>
        <taxon>Micromonosporaceae</taxon>
        <taxon>Catellatospora</taxon>
    </lineage>
</organism>
<feature type="transmembrane region" description="Helical" evidence="1">
    <location>
        <begin position="135"/>
        <end position="152"/>
    </location>
</feature>
<accession>A0A8J3K0P4</accession>
<keyword evidence="1" id="KW-0812">Transmembrane</keyword>
<evidence type="ECO:0000256" key="1">
    <source>
        <dbReference type="SAM" id="Phobius"/>
    </source>
</evidence>
<proteinExistence type="predicted"/>
<feature type="transmembrane region" description="Helical" evidence="1">
    <location>
        <begin position="159"/>
        <end position="177"/>
    </location>
</feature>
<keyword evidence="3" id="KW-1185">Reference proteome</keyword>
<dbReference type="RefSeq" id="WP_191841563.1">
    <property type="nucleotide sequence ID" value="NZ_BAAALB010000012.1"/>
</dbReference>
<evidence type="ECO:0000313" key="2">
    <source>
        <dbReference type="EMBL" id="GIF90811.1"/>
    </source>
</evidence>